<evidence type="ECO:0000313" key="6">
    <source>
        <dbReference type="EMBL" id="KAK7751117.1"/>
    </source>
</evidence>
<evidence type="ECO:0000256" key="2">
    <source>
        <dbReference type="ARBA" id="ARBA00022630"/>
    </source>
</evidence>
<evidence type="ECO:0000256" key="3">
    <source>
        <dbReference type="ARBA" id="ARBA00022643"/>
    </source>
</evidence>
<dbReference type="PANTHER" id="PTHR43656:SF5">
    <property type="entry name" value="NADH:FLAVIN OXIDOREDUCTASE_NADH OXIDASE N-TERMINAL DOMAIN-CONTAINING PROTEIN"/>
    <property type="match status" value="1"/>
</dbReference>
<dbReference type="AlphaFoldDB" id="A0AAN9UPW8"/>
<dbReference type="EMBL" id="JAKJXP020000054">
    <property type="protein sequence ID" value="KAK7751117.1"/>
    <property type="molecule type" value="Genomic_DNA"/>
</dbReference>
<dbReference type="InterPro" id="IPR051799">
    <property type="entry name" value="NADH_flavin_oxidoreductase"/>
</dbReference>
<reference evidence="6 7" key="1">
    <citation type="submission" date="2024-02" db="EMBL/GenBank/DDBJ databases">
        <title>De novo assembly and annotation of 12 fungi associated with fruit tree decline syndrome in Ontario, Canada.</title>
        <authorList>
            <person name="Sulman M."/>
            <person name="Ellouze W."/>
            <person name="Ilyukhin E."/>
        </authorList>
    </citation>
    <scope>NUCLEOTIDE SEQUENCE [LARGE SCALE GENOMIC DNA]</scope>
    <source>
        <strain evidence="6 7">M11/M66-122</strain>
    </source>
</reference>
<gene>
    <name evidence="6" type="ORF">SLS62_006946</name>
</gene>
<sequence>MPSTRYSSEPADASALARPLIFRPSGKVAKNVLMKSAMAEAMATWSPTNIEERGIPTKELIEVYRIWGEGANSYGMILTGNIDIEYDHLDAMGDMIITGKDPLSGPRFEGFQAIATAAKANGSLILAQVTHPGRQVDAKLTKESISASALQLADKMGKSFAKPREATQADIDHVVASFVHAAEYLAAAGFDGMELHSAHGYLLSQFLSRTTNRRTDAYGGSVRNRTRILVEIARGVRSSAAVPADFMLGAKLNSVEFQEDGLTTEEARELCAILQDDTELDFLELSGGTYEELGMRWERESTRRREAYFLEFADLVVPGLGPPSQRRTKVYITGGLRTVGAMVRALDVVDGVGIGRPATQEPRFANDLLEGRITGAIKPFGPLEDMSMGLPVSGTQIVQTGDGEEPFDTSDEAAATGYLADLQKWAADLAADGEKLEVYKYPKLTAKQRPLAALQ</sequence>
<organism evidence="6 7">
    <name type="scientific">Diatrype stigma</name>
    <dbReference type="NCBI Taxonomy" id="117547"/>
    <lineage>
        <taxon>Eukaryota</taxon>
        <taxon>Fungi</taxon>
        <taxon>Dikarya</taxon>
        <taxon>Ascomycota</taxon>
        <taxon>Pezizomycotina</taxon>
        <taxon>Sordariomycetes</taxon>
        <taxon>Xylariomycetidae</taxon>
        <taxon>Xylariales</taxon>
        <taxon>Diatrypaceae</taxon>
        <taxon>Diatrype</taxon>
    </lineage>
</organism>
<dbReference type="Pfam" id="PF00724">
    <property type="entry name" value="Oxidored_FMN"/>
    <property type="match status" value="1"/>
</dbReference>
<dbReference type="InterPro" id="IPR013785">
    <property type="entry name" value="Aldolase_TIM"/>
</dbReference>
<dbReference type="InterPro" id="IPR001155">
    <property type="entry name" value="OxRdtase_FMN_N"/>
</dbReference>
<dbReference type="GO" id="GO:0010181">
    <property type="term" value="F:FMN binding"/>
    <property type="evidence" value="ECO:0007669"/>
    <property type="project" value="InterPro"/>
</dbReference>
<dbReference type="Proteomes" id="UP001320420">
    <property type="component" value="Unassembled WGS sequence"/>
</dbReference>
<proteinExistence type="inferred from homology"/>
<keyword evidence="4" id="KW-0560">Oxidoreductase</keyword>
<comment type="caution">
    <text evidence="6">The sequence shown here is derived from an EMBL/GenBank/DDBJ whole genome shotgun (WGS) entry which is preliminary data.</text>
</comment>
<evidence type="ECO:0000256" key="4">
    <source>
        <dbReference type="ARBA" id="ARBA00023002"/>
    </source>
</evidence>
<keyword evidence="3" id="KW-0288">FMN</keyword>
<dbReference type="SUPFAM" id="SSF51395">
    <property type="entry name" value="FMN-linked oxidoreductases"/>
    <property type="match status" value="1"/>
</dbReference>
<feature type="domain" description="NADH:flavin oxidoreductase/NADH oxidase N-terminal" evidence="5">
    <location>
        <begin position="108"/>
        <end position="295"/>
    </location>
</feature>
<dbReference type="PANTHER" id="PTHR43656">
    <property type="entry name" value="BINDING OXIDOREDUCTASE, PUTATIVE (AFU_ORTHOLOGUE AFUA_2G08260)-RELATED"/>
    <property type="match status" value="1"/>
</dbReference>
<accession>A0AAN9UPW8</accession>
<dbReference type="Gene3D" id="3.20.20.70">
    <property type="entry name" value="Aldolase class I"/>
    <property type="match status" value="1"/>
</dbReference>
<protein>
    <recommendedName>
        <fullName evidence="5">NADH:flavin oxidoreductase/NADH oxidase N-terminal domain-containing protein</fullName>
    </recommendedName>
</protein>
<dbReference type="GO" id="GO:0016491">
    <property type="term" value="F:oxidoreductase activity"/>
    <property type="evidence" value="ECO:0007669"/>
    <property type="project" value="UniProtKB-KW"/>
</dbReference>
<evidence type="ECO:0000256" key="1">
    <source>
        <dbReference type="ARBA" id="ARBA00005979"/>
    </source>
</evidence>
<keyword evidence="7" id="KW-1185">Reference proteome</keyword>
<comment type="similarity">
    <text evidence="1">Belongs to the NADH:flavin oxidoreductase/NADH oxidase family.</text>
</comment>
<keyword evidence="2" id="KW-0285">Flavoprotein</keyword>
<evidence type="ECO:0000259" key="5">
    <source>
        <dbReference type="Pfam" id="PF00724"/>
    </source>
</evidence>
<name>A0AAN9UPW8_9PEZI</name>
<evidence type="ECO:0000313" key="7">
    <source>
        <dbReference type="Proteomes" id="UP001320420"/>
    </source>
</evidence>